<dbReference type="GO" id="GO:0043190">
    <property type="term" value="C:ATP-binding cassette (ABC) transporter complex"/>
    <property type="evidence" value="ECO:0007669"/>
    <property type="project" value="InterPro"/>
</dbReference>
<accession>A0AAU7VJ26</accession>
<evidence type="ECO:0000313" key="3">
    <source>
        <dbReference type="EMBL" id="XBX74039.1"/>
    </source>
</evidence>
<gene>
    <name evidence="3" type="ORF">PRVXT_002059</name>
</gene>
<organism evidence="3">
    <name type="scientific">Proteinivorax tanatarense</name>
    <dbReference type="NCBI Taxonomy" id="1260629"/>
    <lineage>
        <taxon>Bacteria</taxon>
        <taxon>Bacillati</taxon>
        <taxon>Bacillota</taxon>
        <taxon>Clostridia</taxon>
        <taxon>Eubacteriales</taxon>
        <taxon>Proteinivoracaceae</taxon>
        <taxon>Proteinivorax</taxon>
    </lineage>
</organism>
<keyword evidence="1" id="KW-0732">Signal</keyword>
<reference evidence="3" key="2">
    <citation type="submission" date="2024-06" db="EMBL/GenBank/DDBJ databases">
        <authorList>
            <person name="Petrova K.O."/>
            <person name="Toshchakov S.V."/>
            <person name="Boltjanskaja Y.V."/>
            <person name="Kevbrin V."/>
        </authorList>
    </citation>
    <scope>NUCLEOTIDE SEQUENCE</scope>
    <source>
        <strain evidence="3">Z-910T</strain>
    </source>
</reference>
<dbReference type="RefSeq" id="WP_350342797.1">
    <property type="nucleotide sequence ID" value="NZ_CP158367.1"/>
</dbReference>
<dbReference type="PROSITE" id="PS51257">
    <property type="entry name" value="PROKAR_LIPOPROTEIN"/>
    <property type="match status" value="1"/>
</dbReference>
<dbReference type="EMBL" id="CP158367">
    <property type="protein sequence ID" value="XBX74039.1"/>
    <property type="molecule type" value="Genomic_DNA"/>
</dbReference>
<evidence type="ECO:0000256" key="1">
    <source>
        <dbReference type="SAM" id="SignalP"/>
    </source>
</evidence>
<dbReference type="CDD" id="cd13528">
    <property type="entry name" value="PBP2_osmoprotectants"/>
    <property type="match status" value="1"/>
</dbReference>
<dbReference type="Gene3D" id="3.40.190.10">
    <property type="entry name" value="Periplasmic binding protein-like II"/>
    <property type="match status" value="1"/>
</dbReference>
<dbReference type="AlphaFoldDB" id="A0AAU7VJ26"/>
<feature type="domain" description="ABC-type glycine betaine transport system substrate-binding" evidence="2">
    <location>
        <begin position="27"/>
        <end position="287"/>
    </location>
</feature>
<feature type="signal peptide" evidence="1">
    <location>
        <begin position="1"/>
        <end position="23"/>
    </location>
</feature>
<proteinExistence type="predicted"/>
<protein>
    <submittedName>
        <fullName evidence="3">Glycine betaine ABC transporter substrate-binding protein</fullName>
    </submittedName>
</protein>
<feature type="chain" id="PRO_5043829218" evidence="1">
    <location>
        <begin position="24"/>
        <end position="293"/>
    </location>
</feature>
<dbReference type="InterPro" id="IPR007210">
    <property type="entry name" value="ABC_Gly_betaine_transp_sub-bd"/>
</dbReference>
<dbReference type="Gene3D" id="3.40.190.120">
    <property type="entry name" value="Osmoprotection protein (prox), domain 2"/>
    <property type="match status" value="1"/>
</dbReference>
<dbReference type="SUPFAM" id="SSF53850">
    <property type="entry name" value="Periplasmic binding protein-like II"/>
    <property type="match status" value="1"/>
</dbReference>
<dbReference type="GO" id="GO:0022857">
    <property type="term" value="F:transmembrane transporter activity"/>
    <property type="evidence" value="ECO:0007669"/>
    <property type="project" value="InterPro"/>
</dbReference>
<name>A0AAU7VJ26_9FIRM</name>
<dbReference type="Pfam" id="PF04069">
    <property type="entry name" value="OpuAC"/>
    <property type="match status" value="1"/>
</dbReference>
<reference evidence="3" key="1">
    <citation type="journal article" date="2013" name="Extremophiles">
        <title>Proteinivorax tanatarense gen. nov., sp. nov., an anaerobic, haloalkaliphilic, proteolytic bacterium isolated from a decaying algal bloom, and proposal of Proteinivoraceae fam. nov.</title>
        <authorList>
            <person name="Kevbrin V."/>
            <person name="Boltyanskaya Y."/>
            <person name="Zhilina T."/>
            <person name="Kolganova T."/>
            <person name="Lavrentjeva E."/>
            <person name="Kuznetsov B."/>
        </authorList>
    </citation>
    <scope>NUCLEOTIDE SEQUENCE</scope>
    <source>
        <strain evidence="3">Z-910T</strain>
    </source>
</reference>
<sequence length="293" mass="32832">MRKLTFILILALPLIFIGCSSNDEDVISIGGKDFTEQDILVYITGELIQEQTDLEVNYETWLGGTNVVDGALQRGDLDMYVEYTGTALINLLDLELVNDPQEAYDIVASEYEEMGIKWLEPLGFNNTYVLSMREDKAQQLGVETISDLKEHADDLTLGATHEFLERVDGYQGLQETYGFEFGSTAGFDPGLTYAAVRDGNADVNDAFATDGRIIAFNLKMLEDDKNFFPPYYAAPIIRKDTLEAHPELEEVLNLLAGRIDDETMSSLNARVDLEDEQARDVARDWLQSEGLIE</sequence>
<evidence type="ECO:0000259" key="2">
    <source>
        <dbReference type="Pfam" id="PF04069"/>
    </source>
</evidence>